<keyword evidence="1" id="KW-0472">Membrane</keyword>
<evidence type="ECO:0000256" key="1">
    <source>
        <dbReference type="SAM" id="Phobius"/>
    </source>
</evidence>
<dbReference type="Proteomes" id="UP000184268">
    <property type="component" value="Unassembled WGS sequence"/>
</dbReference>
<feature type="transmembrane region" description="Helical" evidence="1">
    <location>
        <begin position="57"/>
        <end position="77"/>
    </location>
</feature>
<feature type="transmembrane region" description="Helical" evidence="1">
    <location>
        <begin position="31"/>
        <end position="51"/>
    </location>
</feature>
<proteinExistence type="predicted"/>
<keyword evidence="1" id="KW-0812">Transmembrane</keyword>
<reference evidence="2 3" key="1">
    <citation type="submission" date="2016-11" db="EMBL/GenBank/DDBJ databases">
        <authorList>
            <person name="Jaros S."/>
            <person name="Januszkiewicz K."/>
            <person name="Wedrychowicz H."/>
        </authorList>
    </citation>
    <scope>NUCLEOTIDE SEQUENCE [LARGE SCALE GENOMIC DNA]</scope>
    <source>
        <strain evidence="2 3">DSM 16917</strain>
    </source>
</reference>
<gene>
    <name evidence="2" type="ORF">SAMN02745129_2587</name>
</gene>
<keyword evidence="3" id="KW-1185">Reference proteome</keyword>
<dbReference type="AlphaFoldDB" id="A0A1M5UJB3"/>
<keyword evidence="1" id="KW-1133">Transmembrane helix</keyword>
<accession>A0A1M5UJB3</accession>
<organism evidence="2 3">
    <name type="scientific">Ferrimonas marina</name>
    <dbReference type="NCBI Taxonomy" id="299255"/>
    <lineage>
        <taxon>Bacteria</taxon>
        <taxon>Pseudomonadati</taxon>
        <taxon>Pseudomonadota</taxon>
        <taxon>Gammaproteobacteria</taxon>
        <taxon>Alteromonadales</taxon>
        <taxon>Ferrimonadaceae</taxon>
        <taxon>Ferrimonas</taxon>
    </lineage>
</organism>
<sequence length="152" mass="17229">MSLRSIYWLVPLSRAREHWEQFLRRDWEIQYLVIGLFPTMLAGLALLIYLSPSTTQVAVWLLAGTAQLLVLRGFVLLRRDGFLQSALDVTGLEDETPLPQQWEELSFMLKDDDAATSGVNKTQGPVNKLQMTALASMKLDKHRDEQADKQAA</sequence>
<name>A0A1M5UJB3_9GAMM</name>
<protein>
    <submittedName>
        <fullName evidence="2">Uncharacterized protein</fullName>
    </submittedName>
</protein>
<dbReference type="EMBL" id="FQXG01000003">
    <property type="protein sequence ID" value="SHH62743.1"/>
    <property type="molecule type" value="Genomic_DNA"/>
</dbReference>
<evidence type="ECO:0000313" key="2">
    <source>
        <dbReference type="EMBL" id="SHH62743.1"/>
    </source>
</evidence>
<dbReference type="RefSeq" id="WP_143165662.1">
    <property type="nucleotide sequence ID" value="NZ_FQXG01000003.1"/>
</dbReference>
<evidence type="ECO:0000313" key="3">
    <source>
        <dbReference type="Proteomes" id="UP000184268"/>
    </source>
</evidence>